<evidence type="ECO:0008006" key="3">
    <source>
        <dbReference type="Google" id="ProtNLM"/>
    </source>
</evidence>
<accession>X0XD37</accession>
<name>X0XD37_9ZZZZ</name>
<dbReference type="InterPro" id="IPR036116">
    <property type="entry name" value="FN3_sf"/>
</dbReference>
<comment type="caution">
    <text evidence="2">The sequence shown here is derived from an EMBL/GenBank/DDBJ whole genome shotgun (WGS) entry which is preliminary data.</text>
</comment>
<keyword evidence="1" id="KW-1133">Transmembrane helix</keyword>
<feature type="transmembrane region" description="Helical" evidence="1">
    <location>
        <begin position="112"/>
        <end position="132"/>
    </location>
</feature>
<feature type="non-terminal residue" evidence="2">
    <location>
        <position position="1"/>
    </location>
</feature>
<gene>
    <name evidence="2" type="ORF">S01H1_74149</name>
</gene>
<keyword evidence="1" id="KW-0812">Transmembrane</keyword>
<organism evidence="2">
    <name type="scientific">marine sediment metagenome</name>
    <dbReference type="NCBI Taxonomy" id="412755"/>
    <lineage>
        <taxon>unclassified sequences</taxon>
        <taxon>metagenomes</taxon>
        <taxon>ecological metagenomes</taxon>
    </lineage>
</organism>
<dbReference type="SUPFAM" id="SSF49265">
    <property type="entry name" value="Fibronectin type III"/>
    <property type="match status" value="1"/>
</dbReference>
<dbReference type="Gene3D" id="2.60.40.10">
    <property type="entry name" value="Immunoglobulins"/>
    <property type="match status" value="1"/>
</dbReference>
<dbReference type="InterPro" id="IPR013783">
    <property type="entry name" value="Ig-like_fold"/>
</dbReference>
<proteinExistence type="predicted"/>
<dbReference type="AlphaFoldDB" id="X0XD37"/>
<sequence length="139" mass="15004">QDIILTTNFSWDAVPGATGYDIELATTETFTAGVVTGSSTVNAWVTEPLEYATTYYWRVRAEKDGVVSDWTVCIFTTMEAPEVAPPPVVVEPTPPAPVVPTPIIKLPPTPSWVWAIIAIGTALVVVVIVLTVRTRRPPA</sequence>
<dbReference type="EMBL" id="BARS01049581">
    <property type="protein sequence ID" value="GAG34558.1"/>
    <property type="molecule type" value="Genomic_DNA"/>
</dbReference>
<evidence type="ECO:0000256" key="1">
    <source>
        <dbReference type="SAM" id="Phobius"/>
    </source>
</evidence>
<keyword evidence="1" id="KW-0472">Membrane</keyword>
<protein>
    <recommendedName>
        <fullName evidence="3">Fibronectin type-III domain-containing protein</fullName>
    </recommendedName>
</protein>
<evidence type="ECO:0000313" key="2">
    <source>
        <dbReference type="EMBL" id="GAG34558.1"/>
    </source>
</evidence>
<reference evidence="2" key="1">
    <citation type="journal article" date="2014" name="Front. Microbiol.">
        <title>High frequency of phylogenetically diverse reductive dehalogenase-homologous genes in deep subseafloor sedimentary metagenomes.</title>
        <authorList>
            <person name="Kawai M."/>
            <person name="Futagami T."/>
            <person name="Toyoda A."/>
            <person name="Takaki Y."/>
            <person name="Nishi S."/>
            <person name="Hori S."/>
            <person name="Arai W."/>
            <person name="Tsubouchi T."/>
            <person name="Morono Y."/>
            <person name="Uchiyama I."/>
            <person name="Ito T."/>
            <person name="Fujiyama A."/>
            <person name="Inagaki F."/>
            <person name="Takami H."/>
        </authorList>
    </citation>
    <scope>NUCLEOTIDE SEQUENCE</scope>
    <source>
        <strain evidence="2">Expedition CK06-06</strain>
    </source>
</reference>